<evidence type="ECO:0000313" key="2">
    <source>
        <dbReference type="EMBL" id="PZV34505.1"/>
    </source>
</evidence>
<dbReference type="Proteomes" id="UP000248616">
    <property type="component" value="Unassembled WGS sequence"/>
</dbReference>
<comment type="caution">
    <text evidence="2">The sequence shown here is derived from an EMBL/GenBank/DDBJ whole genome shotgun (WGS) entry which is preliminary data.</text>
</comment>
<dbReference type="EMBL" id="MZXV01000071">
    <property type="protein sequence ID" value="PZV34505.1"/>
    <property type="molecule type" value="Genomic_DNA"/>
</dbReference>
<gene>
    <name evidence="2" type="ORF">B5V02_32060</name>
</gene>
<evidence type="ECO:0000313" key="3">
    <source>
        <dbReference type="Proteomes" id="UP000248616"/>
    </source>
</evidence>
<keyword evidence="3" id="KW-1185">Reference proteome</keyword>
<sequence>MRELVTSYGIDACHAAIADLFVEGERRGRTGLASLPQGTFRIEEEQDDGALWRAAITISPERFSVDLRGNPAQRKAPYNVSRDGAVIACQMIFKALTDRRCSPMRDRSACWR</sequence>
<dbReference type="AlphaFoldDB" id="A0A2W7BUE3"/>
<name>A0A2W7BUE3_9HYPH</name>
<accession>A0A2W7BUE3</accession>
<protein>
    <recommendedName>
        <fullName evidence="1">Hydantoinase B/oxoprolinase domain-containing protein</fullName>
    </recommendedName>
</protein>
<organism evidence="2 3">
    <name type="scientific">Mesorhizobium kowhaii</name>
    <dbReference type="NCBI Taxonomy" id="1300272"/>
    <lineage>
        <taxon>Bacteria</taxon>
        <taxon>Pseudomonadati</taxon>
        <taxon>Pseudomonadota</taxon>
        <taxon>Alphaproteobacteria</taxon>
        <taxon>Hyphomicrobiales</taxon>
        <taxon>Phyllobacteriaceae</taxon>
        <taxon>Mesorhizobium</taxon>
    </lineage>
</organism>
<dbReference type="Pfam" id="PF02538">
    <property type="entry name" value="Hydantoinase_B"/>
    <property type="match status" value="1"/>
</dbReference>
<dbReference type="GO" id="GO:0003824">
    <property type="term" value="F:catalytic activity"/>
    <property type="evidence" value="ECO:0007669"/>
    <property type="project" value="InterPro"/>
</dbReference>
<reference evidence="3" key="1">
    <citation type="submission" date="2017-03" db="EMBL/GenBank/DDBJ databases">
        <authorList>
            <person name="Safronova V.I."/>
            <person name="Sazanova A.L."/>
            <person name="Chirak E.R."/>
        </authorList>
    </citation>
    <scope>NUCLEOTIDE SEQUENCE [LARGE SCALE GENOMIC DNA]</scope>
    <source>
        <strain evidence="3">Ach-343</strain>
    </source>
</reference>
<proteinExistence type="predicted"/>
<dbReference type="InterPro" id="IPR003692">
    <property type="entry name" value="Hydantoinase_B"/>
</dbReference>
<evidence type="ECO:0000259" key="1">
    <source>
        <dbReference type="Pfam" id="PF02538"/>
    </source>
</evidence>
<feature type="domain" description="Hydantoinase B/oxoprolinase" evidence="1">
    <location>
        <begin position="1"/>
        <end position="99"/>
    </location>
</feature>